<evidence type="ECO:0000256" key="6">
    <source>
        <dbReference type="ARBA" id="ARBA00022692"/>
    </source>
</evidence>
<dbReference type="GO" id="GO:0003924">
    <property type="term" value="F:GTPase activity"/>
    <property type="evidence" value="ECO:0007669"/>
    <property type="project" value="InterPro"/>
</dbReference>
<dbReference type="GO" id="GO:0015031">
    <property type="term" value="P:protein transport"/>
    <property type="evidence" value="ECO:0007669"/>
    <property type="project" value="UniProtKB-KW"/>
</dbReference>
<keyword evidence="11" id="KW-0460">Magnesium</keyword>
<feature type="compositionally biased region" description="Basic and acidic residues" evidence="23">
    <location>
        <begin position="1619"/>
        <end position="1628"/>
    </location>
</feature>
<evidence type="ECO:0000256" key="21">
    <source>
        <dbReference type="ARBA" id="ARBA00023775"/>
    </source>
</evidence>
<feature type="compositionally biased region" description="Polar residues" evidence="23">
    <location>
        <begin position="460"/>
        <end position="478"/>
    </location>
</feature>
<feature type="region of interest" description="Disordered" evidence="23">
    <location>
        <begin position="512"/>
        <end position="593"/>
    </location>
</feature>
<dbReference type="OrthoDB" id="8954335at2759"/>
<accession>A0A9E7ET03</accession>
<feature type="compositionally biased region" description="Basic and acidic residues" evidence="23">
    <location>
        <begin position="1506"/>
        <end position="1517"/>
    </location>
</feature>
<proteinExistence type="inferred from homology"/>
<evidence type="ECO:0000256" key="9">
    <source>
        <dbReference type="ARBA" id="ARBA00022801"/>
    </source>
</evidence>
<dbReference type="FunFam" id="3.40.50.300:FF:000413">
    <property type="entry name" value="Translocase of chloroplast 120, chloroplastic"/>
    <property type="match status" value="1"/>
</dbReference>
<dbReference type="InterPro" id="IPR011598">
    <property type="entry name" value="bHLH_dom"/>
</dbReference>
<keyword evidence="5" id="KW-0934">Plastid</keyword>
<name>A0A9E7ET03_9LILI</name>
<evidence type="ECO:0008006" key="28">
    <source>
        <dbReference type="Google" id="ProtNLM"/>
    </source>
</evidence>
<dbReference type="SUPFAM" id="SSF47459">
    <property type="entry name" value="HLH, helix-loop-helix DNA-binding domain"/>
    <property type="match status" value="1"/>
</dbReference>
<dbReference type="InterPro" id="IPR005690">
    <property type="entry name" value="Toc86_159"/>
</dbReference>
<feature type="domain" description="AIG1-type G" evidence="25">
    <location>
        <begin position="666"/>
        <end position="895"/>
    </location>
</feature>
<dbReference type="InterPro" id="IPR044579">
    <property type="entry name" value="bHLH11/121"/>
</dbReference>
<keyword evidence="27" id="KW-1185">Reference proteome</keyword>
<feature type="region of interest" description="Disordered" evidence="23">
    <location>
        <begin position="89"/>
        <end position="110"/>
    </location>
</feature>
<dbReference type="SUPFAM" id="SSF52540">
    <property type="entry name" value="P-loop containing nucleoside triphosphate hydrolases"/>
    <property type="match status" value="1"/>
</dbReference>
<feature type="compositionally biased region" description="Low complexity" evidence="23">
    <location>
        <begin position="1574"/>
        <end position="1587"/>
    </location>
</feature>
<reference evidence="26" key="1">
    <citation type="submission" date="2022-05" db="EMBL/GenBank/DDBJ databases">
        <title>The Musa troglodytarum L. genome provides insights into the mechanism of non-climacteric behaviour and enrichment of carotenoids.</title>
        <authorList>
            <person name="Wang J."/>
        </authorList>
    </citation>
    <scope>NUCLEOTIDE SEQUENCE</scope>
    <source>
        <tissue evidence="26">Leaf</tissue>
    </source>
</reference>
<keyword evidence="22" id="KW-0175">Coiled coil</keyword>
<keyword evidence="13" id="KW-1133">Transmembrane helix</keyword>
<feature type="region of interest" description="Disordered" evidence="23">
    <location>
        <begin position="1007"/>
        <end position="1026"/>
    </location>
</feature>
<keyword evidence="19" id="KW-0539">Nucleus</keyword>
<evidence type="ECO:0000256" key="7">
    <source>
        <dbReference type="ARBA" id="ARBA00022723"/>
    </source>
</evidence>
<dbReference type="GO" id="GO:0009707">
    <property type="term" value="C:chloroplast outer membrane"/>
    <property type="evidence" value="ECO:0007669"/>
    <property type="project" value="UniProtKB-SubCell"/>
</dbReference>
<keyword evidence="12" id="KW-0653">Protein transport</keyword>
<evidence type="ECO:0000256" key="3">
    <source>
        <dbReference type="ARBA" id="ARBA00022448"/>
    </source>
</evidence>
<feature type="region of interest" description="Disordered" evidence="23">
    <location>
        <begin position="133"/>
        <end position="168"/>
    </location>
</feature>
<evidence type="ECO:0000256" key="20">
    <source>
        <dbReference type="ARBA" id="ARBA00023766"/>
    </source>
</evidence>
<evidence type="ECO:0000256" key="8">
    <source>
        <dbReference type="ARBA" id="ARBA00022741"/>
    </source>
</evidence>
<dbReference type="CDD" id="cd01853">
    <property type="entry name" value="Toc34_like"/>
    <property type="match status" value="1"/>
</dbReference>
<dbReference type="GO" id="GO:0045036">
    <property type="term" value="P:protein targeting to chloroplast"/>
    <property type="evidence" value="ECO:0007669"/>
    <property type="project" value="InterPro"/>
</dbReference>
<dbReference type="InterPro" id="IPR024283">
    <property type="entry name" value="TOC159_MAD"/>
</dbReference>
<comment type="subcellular location">
    <subcellularLocation>
        <location evidence="20">Plastid</location>
        <location evidence="20">Chloroplast outer membrane</location>
        <topology evidence="20">Single-pass membrane protein</topology>
    </subcellularLocation>
</comment>
<evidence type="ECO:0000256" key="19">
    <source>
        <dbReference type="ARBA" id="ARBA00023242"/>
    </source>
</evidence>
<dbReference type="PANTHER" id="PTHR47001:SF1">
    <property type="entry name" value="TRANSCRIPTION FACTOR BHLH11"/>
    <property type="match status" value="1"/>
</dbReference>
<protein>
    <recommendedName>
        <fullName evidence="28">AIG1-type G domain-containing protein</fullName>
    </recommendedName>
</protein>
<evidence type="ECO:0000256" key="15">
    <source>
        <dbReference type="ARBA" id="ARBA00023125"/>
    </source>
</evidence>
<evidence type="ECO:0000256" key="23">
    <source>
        <dbReference type="SAM" id="MobiDB-lite"/>
    </source>
</evidence>
<evidence type="ECO:0000256" key="22">
    <source>
        <dbReference type="SAM" id="Coils"/>
    </source>
</evidence>
<organism evidence="26 27">
    <name type="scientific">Musa troglodytarum</name>
    <name type="common">fe'i banana</name>
    <dbReference type="NCBI Taxonomy" id="320322"/>
    <lineage>
        <taxon>Eukaryota</taxon>
        <taxon>Viridiplantae</taxon>
        <taxon>Streptophyta</taxon>
        <taxon>Embryophyta</taxon>
        <taxon>Tracheophyta</taxon>
        <taxon>Spermatophyta</taxon>
        <taxon>Magnoliopsida</taxon>
        <taxon>Liliopsida</taxon>
        <taxon>Zingiberales</taxon>
        <taxon>Musaceae</taxon>
        <taxon>Musa</taxon>
    </lineage>
</organism>
<gene>
    <name evidence="26" type="ORF">MUK42_34511</name>
</gene>
<dbReference type="Gene3D" id="4.10.280.10">
    <property type="entry name" value="Helix-loop-helix DNA-binding domain"/>
    <property type="match status" value="1"/>
</dbReference>
<comment type="similarity">
    <text evidence="21">Belongs to the TRAFAC class TrmE-Era-EngA-EngB-Septin-like GTPase superfamily. AIG1/Toc34/Toc159-like paraseptin GTPase family. TOC159 subfamily.</text>
</comment>
<comment type="cofactor">
    <cofactor evidence="1">
        <name>Mg(2+)</name>
        <dbReference type="ChEBI" id="CHEBI:18420"/>
    </cofactor>
</comment>
<feature type="compositionally biased region" description="Basic and acidic residues" evidence="23">
    <location>
        <begin position="1550"/>
        <end position="1561"/>
    </location>
</feature>
<dbReference type="CDD" id="cd11446">
    <property type="entry name" value="bHLH_AtILR3_like"/>
    <property type="match status" value="1"/>
</dbReference>
<dbReference type="NCBIfam" id="TIGR00993">
    <property type="entry name" value="3a0901s04IAP86"/>
    <property type="match status" value="1"/>
</dbReference>
<evidence type="ECO:0000256" key="17">
    <source>
        <dbReference type="ARBA" id="ARBA00023136"/>
    </source>
</evidence>
<feature type="compositionally biased region" description="Low complexity" evidence="23">
    <location>
        <begin position="514"/>
        <end position="527"/>
    </location>
</feature>
<keyword evidence="9" id="KW-0378">Hydrolase</keyword>
<evidence type="ECO:0000256" key="5">
    <source>
        <dbReference type="ARBA" id="ARBA00022640"/>
    </source>
</evidence>
<dbReference type="GO" id="GO:0003700">
    <property type="term" value="F:DNA-binding transcription factor activity"/>
    <property type="evidence" value="ECO:0007669"/>
    <property type="project" value="InterPro"/>
</dbReference>
<evidence type="ECO:0000256" key="13">
    <source>
        <dbReference type="ARBA" id="ARBA00022989"/>
    </source>
</evidence>
<dbReference type="InterPro" id="IPR006703">
    <property type="entry name" value="G_AIG1"/>
</dbReference>
<dbReference type="PROSITE" id="PS51720">
    <property type="entry name" value="G_AIG1"/>
    <property type="match status" value="1"/>
</dbReference>
<evidence type="ECO:0000256" key="16">
    <source>
        <dbReference type="ARBA" id="ARBA00023134"/>
    </source>
</evidence>
<keyword evidence="17" id="KW-0472">Membrane</keyword>
<dbReference type="PROSITE" id="PS50888">
    <property type="entry name" value="BHLH"/>
    <property type="match status" value="1"/>
</dbReference>
<dbReference type="InterPro" id="IPR027417">
    <property type="entry name" value="P-loop_NTPase"/>
</dbReference>
<keyword evidence="15" id="KW-0238">DNA-binding</keyword>
<keyword evidence="4" id="KW-0150">Chloroplast</keyword>
<feature type="region of interest" description="Disordered" evidence="23">
    <location>
        <begin position="456"/>
        <end position="489"/>
    </location>
</feature>
<feature type="domain" description="BHLH" evidence="24">
    <location>
        <begin position="1312"/>
        <end position="1362"/>
    </location>
</feature>
<feature type="compositionally biased region" description="Basic and acidic residues" evidence="23">
    <location>
        <begin position="99"/>
        <end position="110"/>
    </location>
</feature>
<feature type="region of interest" description="Disordered" evidence="23">
    <location>
        <begin position="1467"/>
        <end position="1636"/>
    </location>
</feature>
<feature type="compositionally biased region" description="Basic and acidic residues" evidence="23">
    <location>
        <begin position="301"/>
        <end position="312"/>
    </location>
</feature>
<dbReference type="Gene3D" id="3.40.50.300">
    <property type="entry name" value="P-loop containing nucleotide triphosphate hydrolases"/>
    <property type="match status" value="1"/>
</dbReference>
<feature type="compositionally biased region" description="Basic and acidic residues" evidence="23">
    <location>
        <begin position="1594"/>
        <end position="1606"/>
    </location>
</feature>
<keyword evidence="18" id="KW-0804">Transcription</keyword>
<dbReference type="SMART" id="SM00353">
    <property type="entry name" value="HLH"/>
    <property type="match status" value="1"/>
</dbReference>
<feature type="compositionally biased region" description="Polar residues" evidence="23">
    <location>
        <begin position="562"/>
        <end position="572"/>
    </location>
</feature>
<dbReference type="Pfam" id="PF11886">
    <property type="entry name" value="TOC159_MAD"/>
    <property type="match status" value="1"/>
</dbReference>
<evidence type="ECO:0000313" key="27">
    <source>
        <dbReference type="Proteomes" id="UP001055439"/>
    </source>
</evidence>
<evidence type="ECO:0000259" key="24">
    <source>
        <dbReference type="PROSITE" id="PS50888"/>
    </source>
</evidence>
<keyword evidence="3" id="KW-0813">Transport</keyword>
<dbReference type="GO" id="GO:0006879">
    <property type="term" value="P:intracellular iron ion homeostasis"/>
    <property type="evidence" value="ECO:0007669"/>
    <property type="project" value="InterPro"/>
</dbReference>
<dbReference type="EMBL" id="CP097503">
    <property type="protein sequence ID" value="URD82192.1"/>
    <property type="molecule type" value="Genomic_DNA"/>
</dbReference>
<keyword evidence="8" id="KW-0547">Nucleotide-binding</keyword>
<dbReference type="InterPro" id="IPR057075">
    <property type="entry name" value="bHLH_IRO3"/>
</dbReference>
<evidence type="ECO:0000256" key="18">
    <source>
        <dbReference type="ARBA" id="ARBA00023163"/>
    </source>
</evidence>
<dbReference type="InterPro" id="IPR036638">
    <property type="entry name" value="HLH_DNA-bd_sf"/>
</dbReference>
<sequence>MSFDYPFVPTHFHTRVSPSKQMTCASSDGPEAIPSVQSDAVSLSLSLPSFNFCSCIHRPIQTSLDPIRRPTLHLYMHALTRNRRLLSRGIARAPSPRDPLPEGRKGERPRAKDFGFLHEAQFLMENGAGAAKDGCRPGEMAAENGDSQRELAGGADGGPWKSEDGSEDLGENEAFEKAMEAPQHSVHDSHVGMVAELEGVVEPADLRVGDKNLDVEMVGSEGFIDSTDAAVHDQRPDEQEMVGLEKLDGAPGVECNGQEDSVSFDKLDGSIDSQHTDQSSEEQAAVESEEGMPACDESDGDLGKGEDEKEFMLSKLDSVVPDSKDGKGMDEVTNGSSEIVNDREITVGDGNTELVGKKSENEEPERVRLDGLADLLHEGSENGQSLEVTSDECGADNDAKLSEQIPHQVSTQQMKDISAQSVAVSEDPSKVPQLKDNSAEVNYGFATNGHAAVQKEGSGFATNGQASMEKQDGSSCSHVPNAANDSYVKEDKAVMHEATNKLLKESVENLGRLSSTSSDNKKSSSPSALPSTLNHENSGGPGLSSRPAGLGSSAPLLEPSVRSLQQPRTNGSAPRRVSQPSEEPPNDDGVENDETREKLQLIRVKFLRLAHRLGQTPHNVVVAQVLYRLGLAEQLKRNTNRPGVFSFDRASVVAEQLEAAGQETLDFSCTIMVIGKTGVGKSATINSIFDEVKLPTDAFQVGTKKVQEVVGMVQGIKVRVIDTPGLFSSSLDQNRNEKTLHSVKRFINKTPPDIVLYFDRLDMQSRDYGDAPLLRTITDIFGASIWFNAIVVLTHAASAPPDGPNGSPLTYEMFVTQRSHVVQQAIRQAAGDVRLMNPVSLVENHSACRMNRAGQRVLPNGQVWKPQLLLLSFASKILAEANMLLKLQDGPPGKTFGSRPRVPPLPFLLSSLLQSRPPPKLPEEQLGDDDNLDEDLGEMSDSDEGSDYDELPPFKPLTKSQVAKLSKAQKKAYFEELDYRERLFYKKQLKEEKRRRKLMKKMADMATDTPNEHTNGDVEEEASGPASVPVPMPDFVLPNSFDSDNPTHRYRFLDSSSQWLVRPVLDSQGWDHDIGYEGLNAERVFVIKDKMPLSVSGQLTKDKKECSLQMEVASSIKHSESKSTSLCLDMQTVGKDVAYTLRGDTRFKNFKRNNTAAGVSVTVLGDSLSAGLKFEDKLMISQRLRVLMSGGAMTGRGDVAYGGRLEATLRDKDYPIRQALSTLQLSIMDWHGDLTLGCNVQSQFPLGRGTNLIGHANLSNKGTGQIGIRLNSSEHFQIVLLALFPIIRNVQKILFSSSQSIHQRADKDSVAARKVQKADREKLRRDRLNEQFLELGNALDPDRPKNDKATILGDTIQMLKDLTAQVNRLKSEYNSLSEESRELTQEKNELRDEKAKLKSEIDDLNSQYQQRIRVFYPWATMDPSLVIGRPPYPFPMPVPIPSAAIPIHPVHSYPFFHGPIPGTISNPCSTYMPNSPSNPQVEQSSNQHINQNLHIKDSRSLTSSHQDSKSKPSDQHQRNSGQRSDDFSDVATELELKTPGSAVHSQSTSAHDEDLSSEMRKGKQLPQHKGSGASTCSSSSRCSSSCSVPDDNSNDVRDGSGPEKHHMLTHQRISVLETGTREEARADNYIHSVSSS</sequence>
<evidence type="ECO:0000256" key="2">
    <source>
        <dbReference type="ARBA" id="ARBA00005510"/>
    </source>
</evidence>
<feature type="compositionally biased region" description="Polar residues" evidence="23">
    <location>
        <begin position="528"/>
        <end position="537"/>
    </location>
</feature>
<dbReference type="GO" id="GO:0046983">
    <property type="term" value="F:protein dimerization activity"/>
    <property type="evidence" value="ECO:0007669"/>
    <property type="project" value="InterPro"/>
</dbReference>
<feature type="compositionally biased region" description="Polar residues" evidence="23">
    <location>
        <begin position="1467"/>
        <end position="1493"/>
    </location>
</feature>
<evidence type="ECO:0000256" key="10">
    <source>
        <dbReference type="ARBA" id="ARBA00022805"/>
    </source>
</evidence>
<evidence type="ECO:0000256" key="12">
    <source>
        <dbReference type="ARBA" id="ARBA00022927"/>
    </source>
</evidence>
<dbReference type="GO" id="GO:0003677">
    <property type="term" value="F:DNA binding"/>
    <property type="evidence" value="ECO:0007669"/>
    <property type="project" value="UniProtKB-KW"/>
</dbReference>
<dbReference type="PANTHER" id="PTHR47001">
    <property type="entry name" value="TRANSCRIPTION FACTOR BHLH121"/>
    <property type="match status" value="1"/>
</dbReference>
<feature type="coiled-coil region" evidence="22">
    <location>
        <begin position="1311"/>
        <end position="1407"/>
    </location>
</feature>
<evidence type="ECO:0000256" key="14">
    <source>
        <dbReference type="ARBA" id="ARBA00023015"/>
    </source>
</evidence>
<dbReference type="Pfam" id="PF23177">
    <property type="entry name" value="bHLH_IRO3"/>
    <property type="match status" value="1"/>
</dbReference>
<dbReference type="GO" id="GO:0046872">
    <property type="term" value="F:metal ion binding"/>
    <property type="evidence" value="ECO:0007669"/>
    <property type="project" value="UniProtKB-KW"/>
</dbReference>
<feature type="region of interest" description="Disordered" evidence="23">
    <location>
        <begin position="248"/>
        <end position="338"/>
    </location>
</feature>
<evidence type="ECO:0000256" key="11">
    <source>
        <dbReference type="ARBA" id="ARBA00022842"/>
    </source>
</evidence>
<comment type="similarity">
    <text evidence="2">Belongs to the bHLH protein family.</text>
</comment>
<evidence type="ECO:0000256" key="1">
    <source>
        <dbReference type="ARBA" id="ARBA00001946"/>
    </source>
</evidence>
<keyword evidence="14" id="KW-0805">Transcription regulation</keyword>
<keyword evidence="10" id="KW-1002">Plastid outer membrane</keyword>
<feature type="region of interest" description="Disordered" evidence="23">
    <location>
        <begin position="910"/>
        <end position="955"/>
    </location>
</feature>
<evidence type="ECO:0000259" key="25">
    <source>
        <dbReference type="PROSITE" id="PS51720"/>
    </source>
</evidence>
<keyword evidence="16" id="KW-0342">GTP-binding</keyword>
<dbReference type="Pfam" id="PF04548">
    <property type="entry name" value="AIG1"/>
    <property type="match status" value="1"/>
</dbReference>
<keyword evidence="7" id="KW-0479">Metal-binding</keyword>
<dbReference type="GO" id="GO:0005525">
    <property type="term" value="F:GTP binding"/>
    <property type="evidence" value="ECO:0007669"/>
    <property type="project" value="UniProtKB-KW"/>
</dbReference>
<evidence type="ECO:0000256" key="4">
    <source>
        <dbReference type="ARBA" id="ARBA00022528"/>
    </source>
</evidence>
<keyword evidence="6" id="KW-0812">Transmembrane</keyword>
<feature type="compositionally biased region" description="Acidic residues" evidence="23">
    <location>
        <begin position="925"/>
        <end position="950"/>
    </location>
</feature>
<evidence type="ECO:0000313" key="26">
    <source>
        <dbReference type="EMBL" id="URD82192.1"/>
    </source>
</evidence>
<dbReference type="Proteomes" id="UP001055439">
    <property type="component" value="Chromosome 10"/>
</dbReference>